<reference evidence="1 2" key="1">
    <citation type="journal article" date="2019" name="Appl. Microbiol. Biotechnol.">
        <title>Uncovering carbohydrate metabolism through a genotype-phenotype association study of 56 lactic acid bacteria genomes.</title>
        <authorList>
            <person name="Buron-Moles G."/>
            <person name="Chailyan A."/>
            <person name="Dolejs I."/>
            <person name="Forster J."/>
            <person name="Miks M.H."/>
        </authorList>
    </citation>
    <scope>NUCLEOTIDE SEQUENCE [LARGE SCALE GENOMIC DNA]</scope>
    <source>
        <strain evidence="1 2">ATCC 700006</strain>
    </source>
</reference>
<dbReference type="RefSeq" id="WP_010008630.1">
    <property type="nucleotide sequence ID" value="NZ_JAGYGP010000001.1"/>
</dbReference>
<dbReference type="EMBL" id="PUFI01000015">
    <property type="protein sequence ID" value="TDG67730.1"/>
    <property type="molecule type" value="Genomic_DNA"/>
</dbReference>
<proteinExistence type="predicted"/>
<organism evidence="1 2">
    <name type="scientific">Leuconostoc fallax</name>
    <dbReference type="NCBI Taxonomy" id="1251"/>
    <lineage>
        <taxon>Bacteria</taxon>
        <taxon>Bacillati</taxon>
        <taxon>Bacillota</taxon>
        <taxon>Bacilli</taxon>
        <taxon>Lactobacillales</taxon>
        <taxon>Lactobacillaceae</taxon>
        <taxon>Leuconostoc</taxon>
    </lineage>
</organism>
<evidence type="ECO:0000313" key="1">
    <source>
        <dbReference type="EMBL" id="TDG67730.1"/>
    </source>
</evidence>
<comment type="caution">
    <text evidence="1">The sequence shown here is derived from an EMBL/GenBank/DDBJ whole genome shotgun (WGS) entry which is preliminary data.</text>
</comment>
<dbReference type="STRING" id="907931.GCA_000165675_00151"/>
<dbReference type="AlphaFoldDB" id="A0A4V3A2B8"/>
<protein>
    <submittedName>
        <fullName evidence="1">Uncharacterized protein</fullName>
    </submittedName>
</protein>
<dbReference type="Proteomes" id="UP000295681">
    <property type="component" value="Unassembled WGS sequence"/>
</dbReference>
<sequence length="180" mass="20648">MSTFYLRQRHQLDNGVNMVFDDAFHAVYLVAGRSGKKHDEISVYDMSGNVLVRIEQTSFGILPRFNLRYHGQVIGSISLTFGHLGDFVFIRKLNWLISGNFIANRYIITHNTKKLLSVKPSHQPDGIYNKLNVTYDTQAPLHIAIVALLDIWGIRSSLLRHFKWLPGQKGIYNITMSRKC</sequence>
<name>A0A4V3A2B8_9LACO</name>
<dbReference type="SUPFAM" id="SSF54518">
    <property type="entry name" value="Tubby C-terminal domain-like"/>
    <property type="match status" value="1"/>
</dbReference>
<accession>A0A4V3A2B8</accession>
<evidence type="ECO:0000313" key="2">
    <source>
        <dbReference type="Proteomes" id="UP000295681"/>
    </source>
</evidence>
<gene>
    <name evidence="1" type="ORF">C5L23_001529</name>
</gene>
<keyword evidence="2" id="KW-1185">Reference proteome</keyword>
<dbReference type="InterPro" id="IPR025659">
    <property type="entry name" value="Tubby-like_C"/>
</dbReference>